<dbReference type="InterPro" id="IPR012337">
    <property type="entry name" value="RNaseH-like_sf"/>
</dbReference>
<sequence length="751" mass="85990">MAEASAPPDLSTYQYDPCCPLPTGRAARDHVISKGPCRPRDHIFPVDKRNRKFLVSWYEKFDWLEYSVSLDKAFCFVCRVCNAQVSLRSEPTFIKTGFSNWKKVENLSKHEKSDCHKHSLQAYRHWKSQKPVDHQMSEEAERQESYRQQNVKKNRTIIGKIIDLVRLLGKLNLPFRGHREDESSLNKGVFKEFLAHVAKSDSIIHNHLSSSADNARYTSPEIQNQMIEIVGSSIVDEIIRRVKEAELYAIMADETPDNSKTEQLSLLIRYVWNGTVEERLIAVEPMEETTAEALFNTVQRKLQQCGIEVANMRGQCYDGASNVSGIHTGLQARIKELSPSALYTHCYAHVLNLVIVDTMTNNTVAKDFFGTLQNLYVFIESCPKRHAVYLKHQREFNAAVEGTNKREYVLKKLSDTRWACRADSITAIYNTFEAVIATLKEVREKEKKPHIAAEAKGLLQNIYDFEFILALEVLKKVLLLSKGVSDKLQSEDLDVVTGCERVTDLLASIRALRCEPKFEAFWESTLQKCRILSIEEPKDERVRKIPRRIDDNPETAVHLSPKDKFRVSFYYNILDLMSSSIESRFDKHNAPVLKGLGYLGPSRLASPEAWENISLAVQWFQSDLDVDALESEIFSLQTSLLLTNVNKKAKSEKRKASFDDLFKVLQTEPECYGNVIKLMKITLTLPLTSTSAERAFSKLKLIKSRLRSTMKQERLESLMLMSVEADILEQLDLEELVEKFVDMAPRKMDLV</sequence>
<dbReference type="Pfam" id="PF05699">
    <property type="entry name" value="Dimer_Tnp_hAT"/>
    <property type="match status" value="1"/>
</dbReference>
<dbReference type="Pfam" id="PF14291">
    <property type="entry name" value="DUF4371"/>
    <property type="match status" value="1"/>
</dbReference>
<name>A0A7D9IFI1_PARCT</name>
<organism evidence="2 3">
    <name type="scientific">Paramuricea clavata</name>
    <name type="common">Red gorgonian</name>
    <name type="synonym">Violescent sea-whip</name>
    <dbReference type="NCBI Taxonomy" id="317549"/>
    <lineage>
        <taxon>Eukaryota</taxon>
        <taxon>Metazoa</taxon>
        <taxon>Cnidaria</taxon>
        <taxon>Anthozoa</taxon>
        <taxon>Octocorallia</taxon>
        <taxon>Malacalcyonacea</taxon>
        <taxon>Plexauridae</taxon>
        <taxon>Paramuricea</taxon>
    </lineage>
</organism>
<evidence type="ECO:0000256" key="1">
    <source>
        <dbReference type="SAM" id="MobiDB-lite"/>
    </source>
</evidence>
<dbReference type="InterPro" id="IPR008906">
    <property type="entry name" value="HATC_C_dom"/>
</dbReference>
<dbReference type="PANTHER" id="PTHR45749:SF21">
    <property type="entry name" value="DUF4371 DOMAIN-CONTAINING PROTEIN"/>
    <property type="match status" value="1"/>
</dbReference>
<dbReference type="SMART" id="SM00597">
    <property type="entry name" value="ZnF_TTF"/>
    <property type="match status" value="1"/>
</dbReference>
<proteinExistence type="predicted"/>
<gene>
    <name evidence="2" type="ORF">PACLA_8A049411</name>
</gene>
<accession>A0A7D9IFI1</accession>
<dbReference type="Proteomes" id="UP001152795">
    <property type="component" value="Unassembled WGS sequence"/>
</dbReference>
<protein>
    <submittedName>
        <fullName evidence="2">Zinc finger MYM-type 1-like</fullName>
    </submittedName>
</protein>
<dbReference type="SUPFAM" id="SSF53098">
    <property type="entry name" value="Ribonuclease H-like"/>
    <property type="match status" value="1"/>
</dbReference>
<dbReference type="PANTHER" id="PTHR45749">
    <property type="match status" value="1"/>
</dbReference>
<keyword evidence="3" id="KW-1185">Reference proteome</keyword>
<feature type="region of interest" description="Disordered" evidence="1">
    <location>
        <begin position="127"/>
        <end position="147"/>
    </location>
</feature>
<dbReference type="EMBL" id="CACRXK020004790">
    <property type="protein sequence ID" value="CAB4004037.1"/>
    <property type="molecule type" value="Genomic_DNA"/>
</dbReference>
<dbReference type="InterPro" id="IPR006580">
    <property type="entry name" value="Znf_TTF"/>
</dbReference>
<dbReference type="InterPro" id="IPR025398">
    <property type="entry name" value="DUF4371"/>
</dbReference>
<reference evidence="2" key="1">
    <citation type="submission" date="2020-04" db="EMBL/GenBank/DDBJ databases">
        <authorList>
            <person name="Alioto T."/>
            <person name="Alioto T."/>
            <person name="Gomez Garrido J."/>
        </authorList>
    </citation>
    <scope>NUCLEOTIDE SEQUENCE</scope>
    <source>
        <strain evidence="2">A484AB</strain>
    </source>
</reference>
<comment type="caution">
    <text evidence="2">The sequence shown here is derived from an EMBL/GenBank/DDBJ whole genome shotgun (WGS) entry which is preliminary data.</text>
</comment>
<feature type="compositionally biased region" description="Basic and acidic residues" evidence="1">
    <location>
        <begin position="130"/>
        <end position="145"/>
    </location>
</feature>
<evidence type="ECO:0000313" key="2">
    <source>
        <dbReference type="EMBL" id="CAB4004037.1"/>
    </source>
</evidence>
<evidence type="ECO:0000313" key="3">
    <source>
        <dbReference type="Proteomes" id="UP001152795"/>
    </source>
</evidence>
<dbReference type="OrthoDB" id="10066376at2759"/>
<dbReference type="AlphaFoldDB" id="A0A7D9IFI1"/>
<dbReference type="GO" id="GO:0046983">
    <property type="term" value="F:protein dimerization activity"/>
    <property type="evidence" value="ECO:0007669"/>
    <property type="project" value="InterPro"/>
</dbReference>